<name>A0A7W9KCI1_9PSEU</name>
<evidence type="ECO:0000313" key="2">
    <source>
        <dbReference type="Proteomes" id="UP000585638"/>
    </source>
</evidence>
<sequence length="170" mass="18647">MSTEPFPAALAEVARVDFPYDSEDDVDFEPYGEFRPDEDTAFWLPLWTGTDLLNPKDFLVFGQDGSGGYVIIWLARAGAPVTEQPVVFMGSEGDHGVIASDLGDFLWLLADGSGPYEAVSSPDRPSRPHRELTAIAERHAPDARKSAAEVIALARERFPHFERLVAEAIG</sequence>
<reference evidence="1 2" key="1">
    <citation type="submission" date="2020-08" db="EMBL/GenBank/DDBJ databases">
        <title>Sequencing the genomes of 1000 actinobacteria strains.</title>
        <authorList>
            <person name="Klenk H.-P."/>
        </authorList>
    </citation>
    <scope>NUCLEOTIDE SEQUENCE [LARGE SCALE GENOMIC DNA]</scope>
    <source>
        <strain evidence="1 2">DSM 43851</strain>
    </source>
</reference>
<dbReference type="RefSeq" id="WP_221337867.1">
    <property type="nucleotide sequence ID" value="NZ_BAAAWY010000002.1"/>
</dbReference>
<comment type="caution">
    <text evidence="1">The sequence shown here is derived from an EMBL/GenBank/DDBJ whole genome shotgun (WGS) entry which is preliminary data.</text>
</comment>
<proteinExistence type="predicted"/>
<dbReference type="EMBL" id="JACHIR010000001">
    <property type="protein sequence ID" value="MBB5889653.1"/>
    <property type="molecule type" value="Genomic_DNA"/>
</dbReference>
<accession>A0A7W9KCI1</accession>
<dbReference type="InterPro" id="IPR037883">
    <property type="entry name" value="Knr4/Smi1-like_sf"/>
</dbReference>
<dbReference type="SUPFAM" id="SSF160631">
    <property type="entry name" value="SMI1/KNR4-like"/>
    <property type="match status" value="1"/>
</dbReference>
<evidence type="ECO:0008006" key="3">
    <source>
        <dbReference type="Google" id="ProtNLM"/>
    </source>
</evidence>
<dbReference type="Proteomes" id="UP000585638">
    <property type="component" value="Unassembled WGS sequence"/>
</dbReference>
<protein>
    <recommendedName>
        <fullName evidence="3">SMI1/KNR4 family protein</fullName>
    </recommendedName>
</protein>
<organism evidence="1 2">
    <name type="scientific">Kutzneria kofuensis</name>
    <dbReference type="NCBI Taxonomy" id="103725"/>
    <lineage>
        <taxon>Bacteria</taxon>
        <taxon>Bacillati</taxon>
        <taxon>Actinomycetota</taxon>
        <taxon>Actinomycetes</taxon>
        <taxon>Pseudonocardiales</taxon>
        <taxon>Pseudonocardiaceae</taxon>
        <taxon>Kutzneria</taxon>
    </lineage>
</organism>
<dbReference type="AlphaFoldDB" id="A0A7W9KCI1"/>
<keyword evidence="2" id="KW-1185">Reference proteome</keyword>
<gene>
    <name evidence="1" type="ORF">BJ998_000849</name>
</gene>
<evidence type="ECO:0000313" key="1">
    <source>
        <dbReference type="EMBL" id="MBB5889653.1"/>
    </source>
</evidence>